<evidence type="ECO:0000256" key="1">
    <source>
        <dbReference type="SAM" id="MobiDB-lite"/>
    </source>
</evidence>
<feature type="region of interest" description="Disordered" evidence="1">
    <location>
        <begin position="66"/>
        <end position="92"/>
    </location>
</feature>
<dbReference type="Proteomes" id="UP001066276">
    <property type="component" value="Chromosome 7"/>
</dbReference>
<evidence type="ECO:0000313" key="3">
    <source>
        <dbReference type="Proteomes" id="UP001066276"/>
    </source>
</evidence>
<gene>
    <name evidence="2" type="ORF">NDU88_005579</name>
</gene>
<dbReference type="EMBL" id="JANPWB010000011">
    <property type="protein sequence ID" value="KAJ1127176.1"/>
    <property type="molecule type" value="Genomic_DNA"/>
</dbReference>
<keyword evidence="3" id="KW-1185">Reference proteome</keyword>
<sequence length="148" mass="16149">MPTPILVSLQSQRASVLSLLGAQESTAPAAPTAPRLVHRALLPPGKMPVPAPQWCSKRHGSCSSFWPPGRSQPATTPTVCRETGENDPRTTAESVRRRKFITVHIRRILERMIGDEGMEGAELHYAVAILVGIKPRPPIPTKMSGRVF</sequence>
<comment type="caution">
    <text evidence="2">The sequence shown here is derived from an EMBL/GenBank/DDBJ whole genome shotgun (WGS) entry which is preliminary data.</text>
</comment>
<organism evidence="2 3">
    <name type="scientific">Pleurodeles waltl</name>
    <name type="common">Iberian ribbed newt</name>
    <dbReference type="NCBI Taxonomy" id="8319"/>
    <lineage>
        <taxon>Eukaryota</taxon>
        <taxon>Metazoa</taxon>
        <taxon>Chordata</taxon>
        <taxon>Craniata</taxon>
        <taxon>Vertebrata</taxon>
        <taxon>Euteleostomi</taxon>
        <taxon>Amphibia</taxon>
        <taxon>Batrachia</taxon>
        <taxon>Caudata</taxon>
        <taxon>Salamandroidea</taxon>
        <taxon>Salamandridae</taxon>
        <taxon>Pleurodelinae</taxon>
        <taxon>Pleurodeles</taxon>
    </lineage>
</organism>
<reference evidence="2" key="1">
    <citation type="journal article" date="2022" name="bioRxiv">
        <title>Sequencing and chromosome-scale assembly of the giantPleurodeles waltlgenome.</title>
        <authorList>
            <person name="Brown T."/>
            <person name="Elewa A."/>
            <person name="Iarovenko S."/>
            <person name="Subramanian E."/>
            <person name="Araus A.J."/>
            <person name="Petzold A."/>
            <person name="Susuki M."/>
            <person name="Suzuki K.-i.T."/>
            <person name="Hayashi T."/>
            <person name="Toyoda A."/>
            <person name="Oliveira C."/>
            <person name="Osipova E."/>
            <person name="Leigh N.D."/>
            <person name="Simon A."/>
            <person name="Yun M.H."/>
        </authorList>
    </citation>
    <scope>NUCLEOTIDE SEQUENCE</scope>
    <source>
        <strain evidence="2">20211129_DDA</strain>
        <tissue evidence="2">Liver</tissue>
    </source>
</reference>
<evidence type="ECO:0000313" key="2">
    <source>
        <dbReference type="EMBL" id="KAJ1127176.1"/>
    </source>
</evidence>
<accession>A0AAV7PFT5</accession>
<proteinExistence type="predicted"/>
<protein>
    <submittedName>
        <fullName evidence="2">Uncharacterized protein</fullName>
    </submittedName>
</protein>
<name>A0AAV7PFT5_PLEWA</name>
<dbReference type="AlphaFoldDB" id="A0AAV7PFT5"/>